<evidence type="ECO:0000256" key="1">
    <source>
        <dbReference type="ARBA" id="ARBA00022448"/>
    </source>
</evidence>
<keyword evidence="2" id="KW-0547">Nucleotide-binding</keyword>
<dbReference type="GO" id="GO:0016887">
    <property type="term" value="F:ATP hydrolysis activity"/>
    <property type="evidence" value="ECO:0007669"/>
    <property type="project" value="InterPro"/>
</dbReference>
<proteinExistence type="predicted"/>
<dbReference type="Proteomes" id="UP000198420">
    <property type="component" value="Unassembled WGS sequence"/>
</dbReference>
<dbReference type="InterPro" id="IPR027417">
    <property type="entry name" value="P-loop_NTPase"/>
</dbReference>
<dbReference type="Gene3D" id="3.40.50.300">
    <property type="entry name" value="P-loop containing nucleotide triphosphate hydrolases"/>
    <property type="match status" value="1"/>
</dbReference>
<dbReference type="InterPro" id="IPR032823">
    <property type="entry name" value="BCA_ABC_TP_C"/>
</dbReference>
<keyword evidence="6" id="KW-1185">Reference proteome</keyword>
<dbReference type="InterPro" id="IPR051120">
    <property type="entry name" value="ABC_AA/LPS_Transport"/>
</dbReference>
<evidence type="ECO:0000313" key="6">
    <source>
        <dbReference type="Proteomes" id="UP000198420"/>
    </source>
</evidence>
<evidence type="ECO:0000313" key="5">
    <source>
        <dbReference type="EMBL" id="SNR22884.1"/>
    </source>
</evidence>
<reference evidence="6" key="1">
    <citation type="submission" date="2017-06" db="EMBL/GenBank/DDBJ databases">
        <authorList>
            <person name="Varghese N."/>
            <person name="Submissions S."/>
        </authorList>
    </citation>
    <scope>NUCLEOTIDE SEQUENCE [LARGE SCALE GENOMIC DNA]</scope>
    <source>
        <strain evidence="6">DSM 44485</strain>
    </source>
</reference>
<dbReference type="OrthoDB" id="4350300at2"/>
<accession>A0A238ULI9</accession>
<dbReference type="CDD" id="cd03219">
    <property type="entry name" value="ABC_Mj1267_LivG_branched"/>
    <property type="match status" value="1"/>
</dbReference>
<keyword evidence="3 5" id="KW-0067">ATP-binding</keyword>
<dbReference type="GO" id="GO:0005524">
    <property type="term" value="F:ATP binding"/>
    <property type="evidence" value="ECO:0007669"/>
    <property type="project" value="UniProtKB-KW"/>
</dbReference>
<dbReference type="Pfam" id="PF00005">
    <property type="entry name" value="ABC_tran"/>
    <property type="match status" value="1"/>
</dbReference>
<dbReference type="PANTHER" id="PTHR45772">
    <property type="entry name" value="CONSERVED COMPONENT OF ABC TRANSPORTER FOR NATURAL AMINO ACIDS-RELATED"/>
    <property type="match status" value="1"/>
</dbReference>
<dbReference type="Pfam" id="PF12399">
    <property type="entry name" value="BCA_ABC_TP_C"/>
    <property type="match status" value="1"/>
</dbReference>
<organism evidence="5 6">
    <name type="scientific">Actinomadura mexicana</name>
    <dbReference type="NCBI Taxonomy" id="134959"/>
    <lineage>
        <taxon>Bacteria</taxon>
        <taxon>Bacillati</taxon>
        <taxon>Actinomycetota</taxon>
        <taxon>Actinomycetes</taxon>
        <taxon>Streptosporangiales</taxon>
        <taxon>Thermomonosporaceae</taxon>
        <taxon>Actinomadura</taxon>
    </lineage>
</organism>
<feature type="domain" description="ABC transporter" evidence="4">
    <location>
        <begin position="4"/>
        <end position="251"/>
    </location>
</feature>
<protein>
    <submittedName>
        <fullName evidence="5">Amino acid/amide ABC transporter ATP-binding protein 1, HAAT family</fullName>
    </submittedName>
</protein>
<dbReference type="InterPro" id="IPR003593">
    <property type="entry name" value="AAA+_ATPase"/>
</dbReference>
<dbReference type="GO" id="GO:0005886">
    <property type="term" value="C:plasma membrane"/>
    <property type="evidence" value="ECO:0007669"/>
    <property type="project" value="TreeGrafter"/>
</dbReference>
<dbReference type="EMBL" id="FZNP01000001">
    <property type="protein sequence ID" value="SNR22884.1"/>
    <property type="molecule type" value="Genomic_DNA"/>
</dbReference>
<dbReference type="SUPFAM" id="SSF52540">
    <property type="entry name" value="P-loop containing nucleoside triphosphate hydrolases"/>
    <property type="match status" value="1"/>
</dbReference>
<gene>
    <name evidence="5" type="ORF">SAMN06265355_10163</name>
</gene>
<dbReference type="SMART" id="SM00382">
    <property type="entry name" value="AAA"/>
    <property type="match status" value="1"/>
</dbReference>
<name>A0A238ULI9_9ACTN</name>
<evidence type="ECO:0000259" key="4">
    <source>
        <dbReference type="PROSITE" id="PS50893"/>
    </source>
</evidence>
<evidence type="ECO:0000256" key="2">
    <source>
        <dbReference type="ARBA" id="ARBA00022741"/>
    </source>
</evidence>
<dbReference type="AlphaFoldDB" id="A0A238ULI9"/>
<dbReference type="InterPro" id="IPR003439">
    <property type="entry name" value="ABC_transporter-like_ATP-bd"/>
</dbReference>
<sequence length="256" mass="27849">MTMLRTTGVCKTFGGVRALNEVDVTARAGRITALIGPNGAGKTTLFNTLTGFESIDRGHIFLEDRKIDGLPPWRIARLGLGRSFQTPTGFPSLTVRENLMVAAARTHQERLSWCFRPGRHVNRGEAAARDKVDHSLERLGIEHLANSRVADISIGDAKLVEIARQLVREPRILLLDEPAAGVDPSQVGTLIARLHDLHDQGMTMLLIDHNLSFVFGVADDVHVLALGKVIASGSPGEVMGDQRVRDVYLGESHDAA</sequence>
<keyword evidence="1" id="KW-0813">Transport</keyword>
<dbReference type="PROSITE" id="PS50893">
    <property type="entry name" value="ABC_TRANSPORTER_2"/>
    <property type="match status" value="1"/>
</dbReference>
<evidence type="ECO:0000256" key="3">
    <source>
        <dbReference type="ARBA" id="ARBA00022840"/>
    </source>
</evidence>